<protein>
    <submittedName>
        <fullName evidence="1">Uncharacterized protein</fullName>
    </submittedName>
</protein>
<dbReference type="EMBL" id="QTSX02001459">
    <property type="protein sequence ID" value="KAJ9081748.1"/>
    <property type="molecule type" value="Genomic_DNA"/>
</dbReference>
<evidence type="ECO:0000313" key="2">
    <source>
        <dbReference type="Proteomes" id="UP001165960"/>
    </source>
</evidence>
<proteinExistence type="predicted"/>
<name>A0ACC2U4M3_9FUNG</name>
<keyword evidence="2" id="KW-1185">Reference proteome</keyword>
<accession>A0ACC2U4M3</accession>
<evidence type="ECO:0000313" key="1">
    <source>
        <dbReference type="EMBL" id="KAJ9081748.1"/>
    </source>
</evidence>
<reference evidence="1" key="1">
    <citation type="submission" date="2022-04" db="EMBL/GenBank/DDBJ databases">
        <title>Genome of the entomopathogenic fungus Entomophthora muscae.</title>
        <authorList>
            <person name="Elya C."/>
            <person name="Lovett B.R."/>
            <person name="Lee E."/>
            <person name="Macias A.M."/>
            <person name="Hajek A.E."/>
            <person name="De Bivort B.L."/>
            <person name="Kasson M.T."/>
            <person name="De Fine Licht H.H."/>
            <person name="Stajich J.E."/>
        </authorList>
    </citation>
    <scope>NUCLEOTIDE SEQUENCE</scope>
    <source>
        <strain evidence="1">Berkeley</strain>
    </source>
</reference>
<gene>
    <name evidence="1" type="ORF">DSO57_1011342</name>
</gene>
<dbReference type="Proteomes" id="UP001165960">
    <property type="component" value="Unassembled WGS sequence"/>
</dbReference>
<comment type="caution">
    <text evidence="1">The sequence shown here is derived from an EMBL/GenBank/DDBJ whole genome shotgun (WGS) entry which is preliminary data.</text>
</comment>
<sequence>MKLPVIKFVVFSVAPFFLLLWLTSPDLWSKISSSAWLMSEDPSSLLNLPGGLLYSREAVVKSLICDDLDLGDADYASFTPVGEEALASPFPNPEESSLTSFHAPAMSPPAPTCTPWLLAGLVLMALNAYLPQLSTDSSLWSPLQAAVPVLQWAASWWFVLQGWKTNLVSLAHLSHTPHLSCCFILPLFLWLPLWCCFLLLVSQKLHQYFPNFKEITIMILPVLKFVAFSLAPFLLLLWSTLPDLWSKTTSSAWLVGENPSFLLNFPSGLLLSGEAVVKSLTCNNLDLDAVGYALPSSEGERIPTPPLPSWEESDLVPLEAFEVLPPLPPVLCG</sequence>
<organism evidence="1 2">
    <name type="scientific">Entomophthora muscae</name>
    <dbReference type="NCBI Taxonomy" id="34485"/>
    <lineage>
        <taxon>Eukaryota</taxon>
        <taxon>Fungi</taxon>
        <taxon>Fungi incertae sedis</taxon>
        <taxon>Zoopagomycota</taxon>
        <taxon>Entomophthoromycotina</taxon>
        <taxon>Entomophthoromycetes</taxon>
        <taxon>Entomophthorales</taxon>
        <taxon>Entomophthoraceae</taxon>
        <taxon>Entomophthora</taxon>
    </lineage>
</organism>